<keyword evidence="3" id="KW-0808">Transferase</keyword>
<keyword evidence="5" id="KW-0229">DNA integration</keyword>
<dbReference type="Gene3D" id="1.10.443.10">
    <property type="entry name" value="Intergrase catalytic core"/>
    <property type="match status" value="1"/>
</dbReference>
<dbReference type="InterPro" id="IPR002104">
    <property type="entry name" value="Integrase_catalytic"/>
</dbReference>
<proteinExistence type="inferred from homology"/>
<dbReference type="InterPro" id="IPR013762">
    <property type="entry name" value="Integrase-like_cat_sf"/>
</dbReference>
<dbReference type="GO" id="GO:0016787">
    <property type="term" value="F:hydrolase activity"/>
    <property type="evidence" value="ECO:0007669"/>
    <property type="project" value="UniProtKB-KW"/>
</dbReference>
<dbReference type="PANTHER" id="PTHR30349">
    <property type="entry name" value="PHAGE INTEGRASE-RELATED"/>
    <property type="match status" value="1"/>
</dbReference>
<keyword evidence="10" id="KW-1185">Reference proteome</keyword>
<dbReference type="Pfam" id="PF00589">
    <property type="entry name" value="Phage_integrase"/>
    <property type="match status" value="1"/>
</dbReference>
<keyword evidence="7" id="KW-1179">Viral genome integration</keyword>
<keyword evidence="4" id="KW-0378">Hydrolase</keyword>
<dbReference type="KEGG" id="vg:55412337"/>
<accession>A0A6S4PIJ0</accession>
<dbReference type="GO" id="GO:0003677">
    <property type="term" value="F:DNA binding"/>
    <property type="evidence" value="ECO:0007669"/>
    <property type="project" value="InterPro"/>
</dbReference>
<dbReference type="PROSITE" id="PS51898">
    <property type="entry name" value="TYR_RECOMBINASE"/>
    <property type="match status" value="1"/>
</dbReference>
<dbReference type="Proteomes" id="UP000505037">
    <property type="component" value="Segment"/>
</dbReference>
<protein>
    <recommendedName>
        <fullName evidence="2">Integrase</fullName>
    </recommendedName>
</protein>
<evidence type="ECO:0000313" key="9">
    <source>
        <dbReference type="EMBL" id="BAQ94276.1"/>
    </source>
</evidence>
<organism evidence="9 10">
    <name type="scientific">uncultured phage_MedDCM-OCT-S45-C18</name>
    <dbReference type="NCBI Taxonomy" id="2741072"/>
    <lineage>
        <taxon>Viruses</taxon>
        <taxon>Duplodnaviria</taxon>
        <taxon>Heunggongvirae</taxon>
        <taxon>Uroviricota</taxon>
        <taxon>Caudoviricetes</taxon>
        <taxon>Autographivirales</taxon>
        <taxon>Ayaqvirus</taxon>
        <taxon>Ayaqvirus S45C18</taxon>
    </lineage>
</organism>
<evidence type="ECO:0000256" key="3">
    <source>
        <dbReference type="ARBA" id="ARBA00022679"/>
    </source>
</evidence>
<evidence type="ECO:0000256" key="4">
    <source>
        <dbReference type="ARBA" id="ARBA00022801"/>
    </source>
</evidence>
<dbReference type="EMBL" id="AP013544">
    <property type="protein sequence ID" value="BAQ94276.1"/>
    <property type="molecule type" value="Genomic_DNA"/>
</dbReference>
<dbReference type="GO" id="GO:0044826">
    <property type="term" value="P:viral genome integration into host DNA"/>
    <property type="evidence" value="ECO:0007669"/>
    <property type="project" value="UniProtKB-KW"/>
</dbReference>
<dbReference type="CDD" id="cd00796">
    <property type="entry name" value="INT_Rci_Hp1_C"/>
    <property type="match status" value="1"/>
</dbReference>
<evidence type="ECO:0000259" key="8">
    <source>
        <dbReference type="PROSITE" id="PS51898"/>
    </source>
</evidence>
<reference evidence="9 10" key="1">
    <citation type="journal article" date="2013" name="PLoS Genet.">
        <title>Expanding the Marine Virosphere Using Metagenomics.</title>
        <authorList>
            <person name="Mizuno C.M."/>
            <person name="Rodriguez-Valera F."/>
            <person name="Kimes N.E."/>
            <person name="Ghai R."/>
        </authorList>
    </citation>
    <scope>NUCLEOTIDE SEQUENCE [LARGE SCALE GENOMIC DNA]</scope>
    <source>
        <strain evidence="9">UvMED-CGR-U-MedDCM-OCT-S45-C18</strain>
    </source>
</reference>
<evidence type="ECO:0000256" key="6">
    <source>
        <dbReference type="ARBA" id="ARBA00023172"/>
    </source>
</evidence>
<sequence>MATKTIEELFEITFVNRWAEKARAEVEQRNINFWLKNLPKTTRGLSLGVIDKVILAEVKKGNKPSTINSKLQTLKTTLDFTRERGLHDVNFKIPRLKQPSDARMAFFSEADQEAIESLIDDNGFRLFFVWSIETGLRPSESLGLKSSMIRRDPIVGPVIDIVKTKNGEPRTIPLTTKALTALETVGEWKRYTSYRITREWARLRRKDPEALKDFVFYTCRHTCATRLLSKGVNIKVVQSWMGHKDINMTLRYAKLVPSDLAAARDILEA</sequence>
<dbReference type="GO" id="GO:0015074">
    <property type="term" value="P:DNA integration"/>
    <property type="evidence" value="ECO:0007669"/>
    <property type="project" value="UniProtKB-KW"/>
</dbReference>
<dbReference type="SUPFAM" id="SSF56349">
    <property type="entry name" value="DNA breaking-rejoining enzymes"/>
    <property type="match status" value="1"/>
</dbReference>
<keyword evidence="6" id="KW-0233">DNA recombination</keyword>
<name>A0A6S4PIJ0_9CAUD</name>
<dbReference type="GO" id="GO:0075713">
    <property type="term" value="P:establishment of integrated proviral latency"/>
    <property type="evidence" value="ECO:0007669"/>
    <property type="project" value="UniProtKB-KW"/>
</dbReference>
<dbReference type="GO" id="GO:0006310">
    <property type="term" value="P:DNA recombination"/>
    <property type="evidence" value="ECO:0007669"/>
    <property type="project" value="UniProtKB-KW"/>
</dbReference>
<keyword evidence="7" id="KW-1160">Virus entry into host cell</keyword>
<feature type="domain" description="Tyr recombinase" evidence="8">
    <location>
        <begin position="102"/>
        <end position="265"/>
    </location>
</feature>
<evidence type="ECO:0000256" key="1">
    <source>
        <dbReference type="ARBA" id="ARBA00008857"/>
    </source>
</evidence>
<dbReference type="PANTHER" id="PTHR30349:SF64">
    <property type="entry name" value="PROPHAGE INTEGRASE INTD-RELATED"/>
    <property type="match status" value="1"/>
</dbReference>
<dbReference type="GeneID" id="55412337"/>
<dbReference type="InterPro" id="IPR011010">
    <property type="entry name" value="DNA_brk_join_enz"/>
</dbReference>
<dbReference type="RefSeq" id="YP_009777818.1">
    <property type="nucleotide sequence ID" value="NC_047704.1"/>
</dbReference>
<dbReference type="GO" id="GO:0016740">
    <property type="term" value="F:transferase activity"/>
    <property type="evidence" value="ECO:0007669"/>
    <property type="project" value="UniProtKB-KW"/>
</dbReference>
<dbReference type="InterPro" id="IPR050090">
    <property type="entry name" value="Tyrosine_recombinase_XerCD"/>
</dbReference>
<evidence type="ECO:0000256" key="7">
    <source>
        <dbReference type="ARBA" id="ARBA00023195"/>
    </source>
</evidence>
<evidence type="ECO:0000313" key="10">
    <source>
        <dbReference type="Proteomes" id="UP000505037"/>
    </source>
</evidence>
<comment type="similarity">
    <text evidence="1">Belongs to the 'phage' integrase family.</text>
</comment>
<evidence type="ECO:0000256" key="5">
    <source>
        <dbReference type="ARBA" id="ARBA00022908"/>
    </source>
</evidence>
<evidence type="ECO:0000256" key="2">
    <source>
        <dbReference type="ARBA" id="ARBA00016082"/>
    </source>
</evidence>